<protein>
    <submittedName>
        <fullName evidence="1">Uncharacterized protein</fullName>
    </submittedName>
</protein>
<organism evidence="1 2">
    <name type="scientific">Pseudoxanthomonas winnipegensis</name>
    <dbReference type="NCBI Taxonomy" id="2480810"/>
    <lineage>
        <taxon>Bacteria</taxon>
        <taxon>Pseudomonadati</taxon>
        <taxon>Pseudomonadota</taxon>
        <taxon>Gammaproteobacteria</taxon>
        <taxon>Lysobacterales</taxon>
        <taxon>Lysobacteraceae</taxon>
        <taxon>Pseudoxanthomonas</taxon>
    </lineage>
</organism>
<name>A0AAW8G768_9GAMM</name>
<dbReference type="EMBL" id="JAUTBB010000001">
    <property type="protein sequence ID" value="MDQ1117995.1"/>
    <property type="molecule type" value="Genomic_DNA"/>
</dbReference>
<comment type="caution">
    <text evidence="1">The sequence shown here is derived from an EMBL/GenBank/DDBJ whole genome shotgun (WGS) entry which is preliminary data.</text>
</comment>
<evidence type="ECO:0000313" key="2">
    <source>
        <dbReference type="Proteomes" id="UP001234354"/>
    </source>
</evidence>
<evidence type="ECO:0000313" key="1">
    <source>
        <dbReference type="EMBL" id="MDQ1117995.1"/>
    </source>
</evidence>
<dbReference type="Proteomes" id="UP001234354">
    <property type="component" value="Unassembled WGS sequence"/>
</dbReference>
<accession>A0AAW8G768</accession>
<gene>
    <name evidence="1" type="ORF">QE383_000303</name>
</gene>
<dbReference type="AlphaFoldDB" id="A0AAW8G768"/>
<sequence>MKSGIFLVFTGLAIFAVSGVADARRMVETEINLYKNGALIGSVTTGCEGGVYYEWADEVVRTKEESRALAATTNGIVATKFTCPQYVLFSWYCPRIDFDNPPHTWEDAVDRCDWQEL</sequence>
<dbReference type="RefSeq" id="WP_306995760.1">
    <property type="nucleotide sequence ID" value="NZ_CAWZZE010000013.1"/>
</dbReference>
<reference evidence="1" key="1">
    <citation type="submission" date="2023-07" db="EMBL/GenBank/DDBJ databases">
        <title>Functional and genomic diversity of the sorghum phyllosphere microbiome.</title>
        <authorList>
            <person name="Shade A."/>
        </authorList>
    </citation>
    <scope>NUCLEOTIDE SEQUENCE</scope>
    <source>
        <strain evidence="1">SORGH_AS_0908</strain>
    </source>
</reference>
<proteinExistence type="predicted"/>